<organism evidence="2 3">
    <name type="scientific">Alkalihalophilus pseudofirmus</name>
    <name type="common">Bacillus pseudofirmus</name>
    <dbReference type="NCBI Taxonomy" id="79885"/>
    <lineage>
        <taxon>Bacteria</taxon>
        <taxon>Bacillati</taxon>
        <taxon>Bacillota</taxon>
        <taxon>Bacilli</taxon>
        <taxon>Bacillales</taxon>
        <taxon>Bacillaceae</taxon>
        <taxon>Alkalihalophilus</taxon>
    </lineage>
</organism>
<protein>
    <submittedName>
        <fullName evidence="2">Helix-turn-helix domain-containing protein</fullName>
    </submittedName>
</protein>
<dbReference type="PRINTS" id="PR01590">
    <property type="entry name" value="HTHFIS"/>
</dbReference>
<dbReference type="InterPro" id="IPR002197">
    <property type="entry name" value="HTH_Fis"/>
</dbReference>
<evidence type="ECO:0000259" key="1">
    <source>
        <dbReference type="Pfam" id="PF02954"/>
    </source>
</evidence>
<evidence type="ECO:0000313" key="3">
    <source>
        <dbReference type="Proteomes" id="UP001285636"/>
    </source>
</evidence>
<accession>A0AAJ2NTL0</accession>
<gene>
    <name evidence="2" type="ORF">RYX45_25930</name>
</gene>
<feature type="non-terminal residue" evidence="2">
    <location>
        <position position="1"/>
    </location>
</feature>
<evidence type="ECO:0000313" key="2">
    <source>
        <dbReference type="EMBL" id="MDV2888604.1"/>
    </source>
</evidence>
<dbReference type="SUPFAM" id="SSF46689">
    <property type="entry name" value="Homeodomain-like"/>
    <property type="match status" value="1"/>
</dbReference>
<dbReference type="Gene3D" id="1.10.10.60">
    <property type="entry name" value="Homeodomain-like"/>
    <property type="match status" value="1"/>
</dbReference>
<dbReference type="RefSeq" id="WP_323468460.1">
    <property type="nucleotide sequence ID" value="NZ_JAWJAY010001723.1"/>
</dbReference>
<dbReference type="Proteomes" id="UP001285636">
    <property type="component" value="Unassembled WGS sequence"/>
</dbReference>
<dbReference type="Pfam" id="PF02954">
    <property type="entry name" value="HTH_8"/>
    <property type="match status" value="1"/>
</dbReference>
<dbReference type="GO" id="GO:0043565">
    <property type="term" value="F:sequence-specific DNA binding"/>
    <property type="evidence" value="ECO:0007669"/>
    <property type="project" value="InterPro"/>
</dbReference>
<dbReference type="InterPro" id="IPR009057">
    <property type="entry name" value="Homeodomain-like_sf"/>
</dbReference>
<dbReference type="EMBL" id="JAWJAY010001723">
    <property type="protein sequence ID" value="MDV2888604.1"/>
    <property type="molecule type" value="Genomic_DNA"/>
</dbReference>
<dbReference type="AlphaFoldDB" id="A0AAJ2NTL0"/>
<comment type="caution">
    <text evidence="2">The sequence shown here is derived from an EMBL/GenBank/DDBJ whole genome shotgun (WGS) entry which is preliminary data.</text>
</comment>
<feature type="domain" description="DNA binding HTH" evidence="1">
    <location>
        <begin position="20"/>
        <end position="58"/>
    </location>
</feature>
<name>A0AAJ2NTL0_ALKPS</name>
<proteinExistence type="predicted"/>
<reference evidence="2" key="1">
    <citation type="submission" date="2023-10" db="EMBL/GenBank/DDBJ databases">
        <title>Screening of Alkalihalophilus pseudofirmusBZ-TG-HK211 and Its Alleviation of Salt Stress on Rapeseed Growth.</title>
        <authorList>
            <person name="Zhao B."/>
            <person name="Guo T."/>
        </authorList>
    </citation>
    <scope>NUCLEOTIDE SEQUENCE</scope>
    <source>
        <strain evidence="2">BZ-TG-HK211</strain>
    </source>
</reference>
<sequence>PVLRSYQKPDSLSLRKNLDHLEKTLILNAMEQTGGNINQTAKLLEIPRQTLQYKLKKFSI</sequence>